<dbReference type="Pfam" id="PF12796">
    <property type="entry name" value="Ank_2"/>
    <property type="match status" value="1"/>
</dbReference>
<evidence type="ECO:0000256" key="2">
    <source>
        <dbReference type="ARBA" id="ARBA00023043"/>
    </source>
</evidence>
<accession>A0AAV9GA09</accession>
<keyword evidence="3" id="KW-0539">Nucleus</keyword>
<dbReference type="PANTHER" id="PTHR24171">
    <property type="entry name" value="ANKYRIN REPEAT DOMAIN-CONTAINING PROTEIN 39-RELATED"/>
    <property type="match status" value="1"/>
</dbReference>
<feature type="compositionally biased region" description="Polar residues" evidence="5">
    <location>
        <begin position="381"/>
        <end position="391"/>
    </location>
</feature>
<keyword evidence="8" id="KW-1185">Reference proteome</keyword>
<protein>
    <recommendedName>
        <fullName evidence="6">Zn(2)-C6 fungal-type domain-containing protein</fullName>
    </recommendedName>
</protein>
<reference evidence="7" key="1">
    <citation type="journal article" date="2023" name="Mol. Phylogenet. Evol.">
        <title>Genome-scale phylogeny and comparative genomics of the fungal order Sordariales.</title>
        <authorList>
            <person name="Hensen N."/>
            <person name="Bonometti L."/>
            <person name="Westerberg I."/>
            <person name="Brannstrom I.O."/>
            <person name="Guillou S."/>
            <person name="Cros-Aarteil S."/>
            <person name="Calhoun S."/>
            <person name="Haridas S."/>
            <person name="Kuo A."/>
            <person name="Mondo S."/>
            <person name="Pangilinan J."/>
            <person name="Riley R."/>
            <person name="LaButti K."/>
            <person name="Andreopoulos B."/>
            <person name="Lipzen A."/>
            <person name="Chen C."/>
            <person name="Yan M."/>
            <person name="Daum C."/>
            <person name="Ng V."/>
            <person name="Clum A."/>
            <person name="Steindorff A."/>
            <person name="Ohm R.A."/>
            <person name="Martin F."/>
            <person name="Silar P."/>
            <person name="Natvig D.O."/>
            <person name="Lalanne C."/>
            <person name="Gautier V."/>
            <person name="Ament-Velasquez S.L."/>
            <person name="Kruys A."/>
            <person name="Hutchinson M.I."/>
            <person name="Powell A.J."/>
            <person name="Barry K."/>
            <person name="Miller A.N."/>
            <person name="Grigoriev I.V."/>
            <person name="Debuchy R."/>
            <person name="Gladieux P."/>
            <person name="Hiltunen Thoren M."/>
            <person name="Johannesson H."/>
        </authorList>
    </citation>
    <scope>NUCLEOTIDE SEQUENCE</scope>
    <source>
        <strain evidence="7">PSN243</strain>
    </source>
</reference>
<dbReference type="EMBL" id="MU865971">
    <property type="protein sequence ID" value="KAK4444933.1"/>
    <property type="molecule type" value="Genomic_DNA"/>
</dbReference>
<evidence type="ECO:0000256" key="5">
    <source>
        <dbReference type="SAM" id="MobiDB-lite"/>
    </source>
</evidence>
<dbReference type="SUPFAM" id="SSF57701">
    <property type="entry name" value="Zn2/Cys6 DNA-binding domain"/>
    <property type="match status" value="1"/>
</dbReference>
<feature type="repeat" description="ANK" evidence="4">
    <location>
        <begin position="323"/>
        <end position="345"/>
    </location>
</feature>
<dbReference type="InterPro" id="IPR036864">
    <property type="entry name" value="Zn2-C6_fun-type_DNA-bd_sf"/>
</dbReference>
<dbReference type="Proteomes" id="UP001321760">
    <property type="component" value="Unassembled WGS sequence"/>
</dbReference>
<dbReference type="InterPro" id="IPR001138">
    <property type="entry name" value="Zn2Cys6_DnaBD"/>
</dbReference>
<evidence type="ECO:0000259" key="6">
    <source>
        <dbReference type="PROSITE" id="PS50048"/>
    </source>
</evidence>
<dbReference type="Gene3D" id="1.25.40.20">
    <property type="entry name" value="Ankyrin repeat-containing domain"/>
    <property type="match status" value="1"/>
</dbReference>
<dbReference type="SUPFAM" id="SSF48403">
    <property type="entry name" value="Ankyrin repeat"/>
    <property type="match status" value="1"/>
</dbReference>
<feature type="region of interest" description="Disordered" evidence="5">
    <location>
        <begin position="429"/>
        <end position="450"/>
    </location>
</feature>
<evidence type="ECO:0000256" key="4">
    <source>
        <dbReference type="PROSITE-ProRule" id="PRU00023"/>
    </source>
</evidence>
<reference evidence="7" key="2">
    <citation type="submission" date="2023-05" db="EMBL/GenBank/DDBJ databases">
        <authorList>
            <consortium name="Lawrence Berkeley National Laboratory"/>
            <person name="Steindorff A."/>
            <person name="Hensen N."/>
            <person name="Bonometti L."/>
            <person name="Westerberg I."/>
            <person name="Brannstrom I.O."/>
            <person name="Guillou S."/>
            <person name="Cros-Aarteil S."/>
            <person name="Calhoun S."/>
            <person name="Haridas S."/>
            <person name="Kuo A."/>
            <person name="Mondo S."/>
            <person name="Pangilinan J."/>
            <person name="Riley R."/>
            <person name="Labutti K."/>
            <person name="Andreopoulos B."/>
            <person name="Lipzen A."/>
            <person name="Chen C."/>
            <person name="Yanf M."/>
            <person name="Daum C."/>
            <person name="Ng V."/>
            <person name="Clum A."/>
            <person name="Ohm R."/>
            <person name="Martin F."/>
            <person name="Silar P."/>
            <person name="Natvig D."/>
            <person name="Lalanne C."/>
            <person name="Gautier V."/>
            <person name="Ament-Velasquez S.L."/>
            <person name="Kruys A."/>
            <person name="Hutchinson M.I."/>
            <person name="Powell A.J."/>
            <person name="Barry K."/>
            <person name="Miller A.N."/>
            <person name="Grigoriev I.V."/>
            <person name="Debuchy R."/>
            <person name="Gladieux P."/>
            <person name="Thoren M.H."/>
            <person name="Johannesson H."/>
        </authorList>
    </citation>
    <scope>NUCLEOTIDE SEQUENCE</scope>
    <source>
        <strain evidence="7">PSN243</strain>
    </source>
</reference>
<dbReference type="AlphaFoldDB" id="A0AAV9GA09"/>
<dbReference type="CDD" id="cd00067">
    <property type="entry name" value="GAL4"/>
    <property type="match status" value="1"/>
</dbReference>
<dbReference type="PROSITE" id="PS50088">
    <property type="entry name" value="ANK_REPEAT"/>
    <property type="match status" value="1"/>
</dbReference>
<proteinExistence type="predicted"/>
<keyword evidence="2 4" id="KW-0040">ANK repeat</keyword>
<dbReference type="GO" id="GO:0000981">
    <property type="term" value="F:DNA-binding transcription factor activity, RNA polymerase II-specific"/>
    <property type="evidence" value="ECO:0007669"/>
    <property type="project" value="InterPro"/>
</dbReference>
<feature type="region of interest" description="Disordered" evidence="5">
    <location>
        <begin position="379"/>
        <end position="416"/>
    </location>
</feature>
<dbReference type="InterPro" id="IPR036770">
    <property type="entry name" value="Ankyrin_rpt-contain_sf"/>
</dbReference>
<keyword evidence="1" id="KW-0677">Repeat</keyword>
<evidence type="ECO:0000256" key="3">
    <source>
        <dbReference type="ARBA" id="ARBA00023242"/>
    </source>
</evidence>
<comment type="caution">
    <text evidence="7">The sequence shown here is derived from an EMBL/GenBank/DDBJ whole genome shotgun (WGS) entry which is preliminary data.</text>
</comment>
<name>A0AAV9GA09_9PEZI</name>
<dbReference type="SMART" id="SM00248">
    <property type="entry name" value="ANK"/>
    <property type="match status" value="3"/>
</dbReference>
<feature type="compositionally biased region" description="Basic and acidic residues" evidence="5">
    <location>
        <begin position="396"/>
        <end position="406"/>
    </location>
</feature>
<dbReference type="PROSITE" id="PS50048">
    <property type="entry name" value="ZN2_CY6_FUNGAL_2"/>
    <property type="match status" value="1"/>
</dbReference>
<organism evidence="7 8">
    <name type="scientific">Podospora aff. communis PSN243</name>
    <dbReference type="NCBI Taxonomy" id="3040156"/>
    <lineage>
        <taxon>Eukaryota</taxon>
        <taxon>Fungi</taxon>
        <taxon>Dikarya</taxon>
        <taxon>Ascomycota</taxon>
        <taxon>Pezizomycotina</taxon>
        <taxon>Sordariomycetes</taxon>
        <taxon>Sordariomycetidae</taxon>
        <taxon>Sordariales</taxon>
        <taxon>Podosporaceae</taxon>
        <taxon>Podospora</taxon>
    </lineage>
</organism>
<feature type="domain" description="Zn(2)-C6 fungal-type" evidence="6">
    <location>
        <begin position="18"/>
        <end position="52"/>
    </location>
</feature>
<sequence>MADIHTPKRRKLKLNYHKCAQCREDKKKCEPEDRVWPDQRCNRCEAMDLECSPNERASGERSQKAHPRAKCITEGPPVACDGEETKTLKLLGLKASWLRRLKFNLLRIKEFLKPLLALDRIPAIALGLLNHLKDIENDLGVVVVQIKALLSSTSPEIKSTALSMLLSFNRDPWPNFVPTSPTSLEILSILEEAANTSEQINDFHLTAIETRLVLTDTNDRKFHELGEKYWVACREYQDLLAGEYEENASCRPNFQRSPLSLIGGAPLVRAALHAFRSSMQVEQQDYFSRTRMHLALYWEVEDDLLNLVMNDKVINLRDTFWLTPLHLAAIRGHREWVKALIDHGALRGLRCQDGHTPMDYAIAVGHKEIASLLREPGIQPQIPTTGLQTSRTLHRSRTETAERPTNQEHSVQESAATSALTKSLSAVCHAGDSDQHDDPPSLPHGFALGSGDAAEASQLTCPTCRTAVKTQAELM</sequence>
<dbReference type="GO" id="GO:0008270">
    <property type="term" value="F:zinc ion binding"/>
    <property type="evidence" value="ECO:0007669"/>
    <property type="project" value="InterPro"/>
</dbReference>
<dbReference type="InterPro" id="IPR002110">
    <property type="entry name" value="Ankyrin_rpt"/>
</dbReference>
<dbReference type="PROSITE" id="PS50297">
    <property type="entry name" value="ANK_REP_REGION"/>
    <property type="match status" value="1"/>
</dbReference>
<gene>
    <name evidence="7" type="ORF">QBC34DRAFT_170755</name>
</gene>
<evidence type="ECO:0000313" key="7">
    <source>
        <dbReference type="EMBL" id="KAK4444933.1"/>
    </source>
</evidence>
<evidence type="ECO:0000313" key="8">
    <source>
        <dbReference type="Proteomes" id="UP001321760"/>
    </source>
</evidence>
<evidence type="ECO:0000256" key="1">
    <source>
        <dbReference type="ARBA" id="ARBA00022737"/>
    </source>
</evidence>